<gene>
    <name evidence="3" type="ORF">Fot_31171</name>
</gene>
<evidence type="ECO:0000256" key="1">
    <source>
        <dbReference type="SAM" id="MobiDB-lite"/>
    </source>
</evidence>
<sequence length="189" mass="19486">MEKSEAESSEINRKSVMAIHIQILSVILFAFVFSIHPVFSADPPENSPSPSPHPPADALSPPPVLSPATPSQSPSPAPSPLLSSPPAPPPSDLSPSPSPAPSDSSAPDKSPTPAPAVADDAGHEEANASNMETERDSSSSGMNGGQKAGVAVAVVAGACIVGLVALIYKKRKHNVRRSEYGYAARREIL</sequence>
<dbReference type="Proteomes" id="UP001604277">
    <property type="component" value="Unassembled WGS sequence"/>
</dbReference>
<comment type="caution">
    <text evidence="3">The sequence shown here is derived from an EMBL/GenBank/DDBJ whole genome shotgun (WGS) entry which is preliminary data.</text>
</comment>
<evidence type="ECO:0000313" key="4">
    <source>
        <dbReference type="Proteomes" id="UP001604277"/>
    </source>
</evidence>
<feature type="compositionally biased region" description="Pro residues" evidence="1">
    <location>
        <begin position="45"/>
        <end position="65"/>
    </location>
</feature>
<feature type="transmembrane region" description="Helical" evidence="2">
    <location>
        <begin position="148"/>
        <end position="168"/>
    </location>
</feature>
<name>A0ABD1T462_9LAMI</name>
<feature type="compositionally biased region" description="Low complexity" evidence="1">
    <location>
        <begin position="101"/>
        <end position="111"/>
    </location>
</feature>
<evidence type="ECO:0000256" key="2">
    <source>
        <dbReference type="SAM" id="Phobius"/>
    </source>
</evidence>
<dbReference type="PANTHER" id="PTHR36721:SF15">
    <property type="entry name" value="EN_SPM-LIKE TRANSPOSON PROTEIN"/>
    <property type="match status" value="1"/>
</dbReference>
<reference evidence="4" key="1">
    <citation type="submission" date="2024-07" db="EMBL/GenBank/DDBJ databases">
        <title>Two chromosome-level genome assemblies of Korean endemic species Abeliophyllum distichum and Forsythia ovata (Oleaceae).</title>
        <authorList>
            <person name="Jang H."/>
        </authorList>
    </citation>
    <scope>NUCLEOTIDE SEQUENCE [LARGE SCALE GENOMIC DNA]</scope>
</reference>
<feature type="compositionally biased region" description="Pro residues" evidence="1">
    <location>
        <begin position="73"/>
        <end position="100"/>
    </location>
</feature>
<organism evidence="3 4">
    <name type="scientific">Forsythia ovata</name>
    <dbReference type="NCBI Taxonomy" id="205694"/>
    <lineage>
        <taxon>Eukaryota</taxon>
        <taxon>Viridiplantae</taxon>
        <taxon>Streptophyta</taxon>
        <taxon>Embryophyta</taxon>
        <taxon>Tracheophyta</taxon>
        <taxon>Spermatophyta</taxon>
        <taxon>Magnoliopsida</taxon>
        <taxon>eudicotyledons</taxon>
        <taxon>Gunneridae</taxon>
        <taxon>Pentapetalae</taxon>
        <taxon>asterids</taxon>
        <taxon>lamiids</taxon>
        <taxon>Lamiales</taxon>
        <taxon>Oleaceae</taxon>
        <taxon>Forsythieae</taxon>
        <taxon>Forsythia</taxon>
    </lineage>
</organism>
<dbReference type="AlphaFoldDB" id="A0ABD1T462"/>
<keyword evidence="4" id="KW-1185">Reference proteome</keyword>
<keyword evidence="2" id="KW-0812">Transmembrane</keyword>
<feature type="compositionally biased region" description="Basic and acidic residues" evidence="1">
    <location>
        <begin position="120"/>
        <end position="137"/>
    </location>
</feature>
<feature type="transmembrane region" description="Helical" evidence="2">
    <location>
        <begin position="21"/>
        <end position="39"/>
    </location>
</feature>
<dbReference type="PRINTS" id="PR01217">
    <property type="entry name" value="PRICHEXTENSN"/>
</dbReference>
<dbReference type="EMBL" id="JBFOLJ010000009">
    <property type="protein sequence ID" value="KAL2507524.1"/>
    <property type="molecule type" value="Genomic_DNA"/>
</dbReference>
<evidence type="ECO:0000313" key="3">
    <source>
        <dbReference type="EMBL" id="KAL2507524.1"/>
    </source>
</evidence>
<accession>A0ABD1T462</accession>
<feature type="region of interest" description="Disordered" evidence="1">
    <location>
        <begin position="42"/>
        <end position="145"/>
    </location>
</feature>
<protein>
    <submittedName>
        <fullName evidence="3">Classical arabinogalactan protein 1-like</fullName>
    </submittedName>
</protein>
<dbReference type="PANTHER" id="PTHR36721">
    <property type="entry name" value="PROLINE-RICH FAMILY PROTEIN"/>
    <property type="match status" value="1"/>
</dbReference>
<keyword evidence="2" id="KW-0472">Membrane</keyword>
<keyword evidence="2" id="KW-1133">Transmembrane helix</keyword>
<proteinExistence type="predicted"/>